<reference evidence="2 3" key="1">
    <citation type="journal article" date="2021" name="Elife">
        <title>Chloroplast acquisition without the gene transfer in kleptoplastic sea slugs, Plakobranchus ocellatus.</title>
        <authorList>
            <person name="Maeda T."/>
            <person name="Takahashi S."/>
            <person name="Yoshida T."/>
            <person name="Shimamura S."/>
            <person name="Takaki Y."/>
            <person name="Nagai Y."/>
            <person name="Toyoda A."/>
            <person name="Suzuki Y."/>
            <person name="Arimoto A."/>
            <person name="Ishii H."/>
            <person name="Satoh N."/>
            <person name="Nishiyama T."/>
            <person name="Hasebe M."/>
            <person name="Maruyama T."/>
            <person name="Minagawa J."/>
            <person name="Obokata J."/>
            <person name="Shigenobu S."/>
        </authorList>
    </citation>
    <scope>NUCLEOTIDE SEQUENCE [LARGE SCALE GENOMIC DNA]</scope>
</reference>
<evidence type="ECO:0000256" key="1">
    <source>
        <dbReference type="SAM" id="MobiDB-lite"/>
    </source>
</evidence>
<organism evidence="2 3">
    <name type="scientific">Elysia marginata</name>
    <dbReference type="NCBI Taxonomy" id="1093978"/>
    <lineage>
        <taxon>Eukaryota</taxon>
        <taxon>Metazoa</taxon>
        <taxon>Spiralia</taxon>
        <taxon>Lophotrochozoa</taxon>
        <taxon>Mollusca</taxon>
        <taxon>Gastropoda</taxon>
        <taxon>Heterobranchia</taxon>
        <taxon>Euthyneura</taxon>
        <taxon>Panpulmonata</taxon>
        <taxon>Sacoglossa</taxon>
        <taxon>Placobranchoidea</taxon>
        <taxon>Plakobranchidae</taxon>
        <taxon>Elysia</taxon>
    </lineage>
</organism>
<dbReference type="Proteomes" id="UP000762676">
    <property type="component" value="Unassembled WGS sequence"/>
</dbReference>
<gene>
    <name evidence="2" type="ORF">ElyMa_005999600</name>
</gene>
<dbReference type="AlphaFoldDB" id="A0AAV4GFF9"/>
<keyword evidence="3" id="KW-1185">Reference proteome</keyword>
<dbReference type="EMBL" id="BMAT01012050">
    <property type="protein sequence ID" value="GFR84402.1"/>
    <property type="molecule type" value="Genomic_DNA"/>
</dbReference>
<evidence type="ECO:0000313" key="3">
    <source>
        <dbReference type="Proteomes" id="UP000762676"/>
    </source>
</evidence>
<name>A0AAV4GFF9_9GAST</name>
<accession>A0AAV4GFF9</accession>
<proteinExistence type="predicted"/>
<feature type="region of interest" description="Disordered" evidence="1">
    <location>
        <begin position="1"/>
        <end position="30"/>
    </location>
</feature>
<comment type="caution">
    <text evidence="2">The sequence shown here is derived from an EMBL/GenBank/DDBJ whole genome shotgun (WGS) entry which is preliminary data.</text>
</comment>
<sequence>MASSRPNLASPRPAGRPQQRPVTTNQARCAQRDESTALVKGSYLRLVDRCPLIRNDGRLLTATGARAKEKHNTLIPPRSIGILSS</sequence>
<protein>
    <submittedName>
        <fullName evidence="2">Uncharacterized protein</fullName>
    </submittedName>
</protein>
<evidence type="ECO:0000313" key="2">
    <source>
        <dbReference type="EMBL" id="GFR84402.1"/>
    </source>
</evidence>